<sequence length="164" mass="19780">MTNRYVRINKVVEYDGDGGIFISNSVSHNQEIFFIFDEGQLSEISIFLTNRVFNIDITEEEKRYIEEQLQVKKWEVLPFSFRKIEHVMWDHYPIIKRVHFTITESEEILTAHYKDWKLHTVTAPYFNTYTQRKEHTILTLSDYTVTKLDKQIKLEMMEQHSKII</sequence>
<name>A0ABW4LS07_9BACI</name>
<reference evidence="2" key="1">
    <citation type="journal article" date="2019" name="Int. J. Syst. Evol. Microbiol.">
        <title>The Global Catalogue of Microorganisms (GCM) 10K type strain sequencing project: providing services to taxonomists for standard genome sequencing and annotation.</title>
        <authorList>
            <consortium name="The Broad Institute Genomics Platform"/>
            <consortium name="The Broad Institute Genome Sequencing Center for Infectious Disease"/>
            <person name="Wu L."/>
            <person name="Ma J."/>
        </authorList>
    </citation>
    <scope>NUCLEOTIDE SEQUENCE [LARGE SCALE GENOMIC DNA]</scope>
    <source>
        <strain evidence="2">CCUG 49339</strain>
    </source>
</reference>
<comment type="caution">
    <text evidence="1">The sequence shown here is derived from an EMBL/GenBank/DDBJ whole genome shotgun (WGS) entry which is preliminary data.</text>
</comment>
<evidence type="ECO:0000313" key="1">
    <source>
        <dbReference type="EMBL" id="MFD1737910.1"/>
    </source>
</evidence>
<dbReference type="Proteomes" id="UP001597214">
    <property type="component" value="Unassembled WGS sequence"/>
</dbReference>
<dbReference type="RefSeq" id="WP_377929126.1">
    <property type="nucleotide sequence ID" value="NZ_JBHUEM010000024.1"/>
</dbReference>
<protein>
    <recommendedName>
        <fullName evidence="3">Group-specific protein</fullName>
    </recommendedName>
</protein>
<proteinExistence type="predicted"/>
<gene>
    <name evidence="1" type="ORF">ACFSCX_15340</name>
</gene>
<dbReference type="EMBL" id="JBHUEM010000024">
    <property type="protein sequence ID" value="MFD1737910.1"/>
    <property type="molecule type" value="Genomic_DNA"/>
</dbReference>
<accession>A0ABW4LS07</accession>
<evidence type="ECO:0008006" key="3">
    <source>
        <dbReference type="Google" id="ProtNLM"/>
    </source>
</evidence>
<evidence type="ECO:0000313" key="2">
    <source>
        <dbReference type="Proteomes" id="UP001597214"/>
    </source>
</evidence>
<keyword evidence="2" id="KW-1185">Reference proteome</keyword>
<organism evidence="1 2">
    <name type="scientific">Bacillus salitolerans</name>
    <dbReference type="NCBI Taxonomy" id="1437434"/>
    <lineage>
        <taxon>Bacteria</taxon>
        <taxon>Bacillati</taxon>
        <taxon>Bacillota</taxon>
        <taxon>Bacilli</taxon>
        <taxon>Bacillales</taxon>
        <taxon>Bacillaceae</taxon>
        <taxon>Bacillus</taxon>
    </lineage>
</organism>